<gene>
    <name evidence="1" type="ORF">HDU87_003164</name>
</gene>
<reference evidence="1" key="1">
    <citation type="submission" date="2020-05" db="EMBL/GenBank/DDBJ databases">
        <title>Phylogenomic resolution of chytrid fungi.</title>
        <authorList>
            <person name="Stajich J.E."/>
            <person name="Amses K."/>
            <person name="Simmons R."/>
            <person name="Seto K."/>
            <person name="Myers J."/>
            <person name="Bonds A."/>
            <person name="Quandt C.A."/>
            <person name="Barry K."/>
            <person name="Liu P."/>
            <person name="Grigoriev I."/>
            <person name="Longcore J.E."/>
            <person name="James T.Y."/>
        </authorList>
    </citation>
    <scope>NUCLEOTIDE SEQUENCE</scope>
    <source>
        <strain evidence="1">JEL0379</strain>
    </source>
</reference>
<comment type="caution">
    <text evidence="1">The sequence shown here is derived from an EMBL/GenBank/DDBJ whole genome shotgun (WGS) entry which is preliminary data.</text>
</comment>
<sequence length="411" mass="44953">MSESRSLLFLQDVRKSEPEFDSPPPSSAATEAAESLLESFDAGFENYFDKAAKLWGQYCEKVAQLTLSRNQLVAQRGRHLLVLREWFTAEIALAGIPTGKESLSSIGERYLTKPVIVNRSTIDQLKATPISADPTAIAAMPAFVLRTLLHKLWPPFASDLALPDQMVSSIAFALAADTAAAADTSAVEHDTKFVGFRVLADIVFTFGGGCRFAMELAHYVSNSMHANIRKGVARSDFAITAPAGGRFAKAGAAVFIAEFARAADSYPVHKDIFVGTAEAVYESHRLATHLTAETVHLARIHLMFGSERRLQFALLHPVYRPGGVFWVLENTGPTFDLSRNLAFGSRLAAALRMAQYMRDVVFPDGRRVQESLLPQPNPDMALLLPTLPTLIPEQRQPGPLTPFAKRLSVSV</sequence>
<accession>A0AAD5TB05</accession>
<organism evidence="1 2">
    <name type="scientific">Geranomyces variabilis</name>
    <dbReference type="NCBI Taxonomy" id="109894"/>
    <lineage>
        <taxon>Eukaryota</taxon>
        <taxon>Fungi</taxon>
        <taxon>Fungi incertae sedis</taxon>
        <taxon>Chytridiomycota</taxon>
        <taxon>Chytridiomycota incertae sedis</taxon>
        <taxon>Chytridiomycetes</taxon>
        <taxon>Spizellomycetales</taxon>
        <taxon>Powellomycetaceae</taxon>
        <taxon>Geranomyces</taxon>
    </lineage>
</organism>
<evidence type="ECO:0000313" key="1">
    <source>
        <dbReference type="EMBL" id="KAJ3165304.1"/>
    </source>
</evidence>
<protein>
    <submittedName>
        <fullName evidence="1">Uncharacterized protein</fullName>
    </submittedName>
</protein>
<name>A0AAD5TB05_9FUNG</name>
<proteinExistence type="predicted"/>
<dbReference type="EMBL" id="JADGJQ010000226">
    <property type="protein sequence ID" value="KAJ3165304.1"/>
    <property type="molecule type" value="Genomic_DNA"/>
</dbReference>
<keyword evidence="2" id="KW-1185">Reference proteome</keyword>
<evidence type="ECO:0000313" key="2">
    <source>
        <dbReference type="Proteomes" id="UP001212152"/>
    </source>
</evidence>
<dbReference type="Proteomes" id="UP001212152">
    <property type="component" value="Unassembled WGS sequence"/>
</dbReference>
<dbReference type="AlphaFoldDB" id="A0AAD5TB05"/>